<evidence type="ECO:0000313" key="3">
    <source>
        <dbReference type="EMBL" id="VFK34779.1"/>
    </source>
</evidence>
<dbReference type="EMBL" id="CAADGH010000085">
    <property type="protein sequence ID" value="VFK76941.1"/>
    <property type="molecule type" value="Genomic_DNA"/>
</dbReference>
<reference evidence="4" key="1">
    <citation type="submission" date="2019-02" db="EMBL/GenBank/DDBJ databases">
        <authorList>
            <person name="Gruber-Vodicka R. H."/>
            <person name="Seah K. B. B."/>
        </authorList>
    </citation>
    <scope>NUCLEOTIDE SEQUENCE</scope>
    <source>
        <strain evidence="2">BECK_BZ197</strain>
        <strain evidence="4">BECK_BZ198</strain>
        <strain evidence="3">BECK_BZ199</strain>
    </source>
</reference>
<evidence type="ECO:0000256" key="1">
    <source>
        <dbReference type="SAM" id="MobiDB-lite"/>
    </source>
</evidence>
<evidence type="ECO:0000313" key="4">
    <source>
        <dbReference type="EMBL" id="VFK76941.1"/>
    </source>
</evidence>
<name>A0A451BF87_9GAMM</name>
<dbReference type="EMBL" id="CAADFQ010000084">
    <property type="protein sequence ID" value="VFK34779.1"/>
    <property type="molecule type" value="Genomic_DNA"/>
</dbReference>
<accession>A0A451BF87</accession>
<organism evidence="4">
    <name type="scientific">Candidatus Kentrum sp. MB</name>
    <dbReference type="NCBI Taxonomy" id="2138164"/>
    <lineage>
        <taxon>Bacteria</taxon>
        <taxon>Pseudomonadati</taxon>
        <taxon>Pseudomonadota</taxon>
        <taxon>Gammaproteobacteria</taxon>
        <taxon>Candidatus Kentrum</taxon>
    </lineage>
</organism>
<proteinExistence type="predicted"/>
<protein>
    <submittedName>
        <fullName evidence="4">Uncharacterized protein</fullName>
    </submittedName>
</protein>
<evidence type="ECO:0000313" key="2">
    <source>
        <dbReference type="EMBL" id="VFK31258.1"/>
    </source>
</evidence>
<feature type="region of interest" description="Disordered" evidence="1">
    <location>
        <begin position="1"/>
        <end position="26"/>
    </location>
</feature>
<sequence length="71" mass="7704">MLGGFMTPNPTRPEPEPKKGSRPASTTWHLPGEWLLISPYLLSRERGLGGLESLGRFPVPVGLLLVAMGHV</sequence>
<dbReference type="EMBL" id="CAADFO010000080">
    <property type="protein sequence ID" value="VFK31258.1"/>
    <property type="molecule type" value="Genomic_DNA"/>
</dbReference>
<dbReference type="AlphaFoldDB" id="A0A451BF87"/>
<gene>
    <name evidence="2" type="ORF">BECKMB1821G_GA0114241_10804</name>
    <name evidence="4" type="ORF">BECKMB1821H_GA0114242_10854</name>
    <name evidence="3" type="ORF">BECKMB1821I_GA0114274_10844</name>
</gene>